<accession>A0AAQ3UFK8</accession>
<dbReference type="PANTHER" id="PTHR20884:SF9">
    <property type="entry name" value="OS12G0612100 PROTEIN"/>
    <property type="match status" value="1"/>
</dbReference>
<evidence type="ECO:0000256" key="2">
    <source>
        <dbReference type="ARBA" id="ARBA00006451"/>
    </source>
</evidence>
<dbReference type="EMBL" id="CP144752">
    <property type="protein sequence ID" value="WVZ91230.1"/>
    <property type="molecule type" value="Genomic_DNA"/>
</dbReference>
<reference evidence="11 12" key="1">
    <citation type="submission" date="2024-02" db="EMBL/GenBank/DDBJ databases">
        <title>High-quality chromosome-scale genome assembly of Pensacola bahiagrass (Paspalum notatum Flugge var. saurae).</title>
        <authorList>
            <person name="Vega J.M."/>
            <person name="Podio M."/>
            <person name="Orjuela J."/>
            <person name="Siena L.A."/>
            <person name="Pessino S.C."/>
            <person name="Combes M.C."/>
            <person name="Mariac C."/>
            <person name="Albertini E."/>
            <person name="Pupilli F."/>
            <person name="Ortiz J.P.A."/>
            <person name="Leblanc O."/>
        </authorList>
    </citation>
    <scope>NUCLEOTIDE SEQUENCE [LARGE SCALE GENOMIC DNA]</scope>
    <source>
        <strain evidence="11">R1</strain>
        <tissue evidence="11">Leaf</tissue>
    </source>
</reference>
<dbReference type="PANTHER" id="PTHR20884">
    <property type="entry name" value="GDP-D-GLUCOSE PHOSPHORYLASE 1"/>
    <property type="match status" value="1"/>
</dbReference>
<keyword evidence="12" id="KW-1185">Reference proteome</keyword>
<evidence type="ECO:0000256" key="6">
    <source>
        <dbReference type="ARBA" id="ARBA00022695"/>
    </source>
</evidence>
<evidence type="ECO:0000313" key="12">
    <source>
        <dbReference type="Proteomes" id="UP001341281"/>
    </source>
</evidence>
<evidence type="ECO:0000256" key="7">
    <source>
        <dbReference type="ARBA" id="ARBA00022741"/>
    </source>
</evidence>
<evidence type="ECO:0000259" key="9">
    <source>
        <dbReference type="Pfam" id="PF26216"/>
    </source>
</evidence>
<dbReference type="InterPro" id="IPR058866">
    <property type="entry name" value="GDPGP1_N"/>
</dbReference>
<evidence type="ECO:0000256" key="5">
    <source>
        <dbReference type="ARBA" id="ARBA00022679"/>
    </source>
</evidence>
<dbReference type="GO" id="GO:0005737">
    <property type="term" value="C:cytoplasm"/>
    <property type="evidence" value="ECO:0007669"/>
    <property type="project" value="UniProtKB-SubCell"/>
</dbReference>
<evidence type="ECO:0000256" key="4">
    <source>
        <dbReference type="ARBA" id="ARBA00022658"/>
    </source>
</evidence>
<dbReference type="InterPro" id="IPR058865">
    <property type="entry name" value="GDPGP1_C"/>
</dbReference>
<evidence type="ECO:0000256" key="8">
    <source>
        <dbReference type="ARBA" id="ARBA00022801"/>
    </source>
</evidence>
<keyword evidence="3" id="KW-0963">Cytoplasm</keyword>
<keyword evidence="7" id="KW-0547">Nucleotide-binding</keyword>
<proteinExistence type="inferred from homology"/>
<evidence type="ECO:0000313" key="11">
    <source>
        <dbReference type="EMBL" id="WVZ91230.1"/>
    </source>
</evidence>
<name>A0AAQ3UFK8_PASNO</name>
<dbReference type="Pfam" id="PF26217">
    <property type="entry name" value="GDPGP1_N"/>
    <property type="match status" value="1"/>
</dbReference>
<evidence type="ECO:0000256" key="3">
    <source>
        <dbReference type="ARBA" id="ARBA00022490"/>
    </source>
</evidence>
<dbReference type="AlphaFoldDB" id="A0AAQ3UFK8"/>
<evidence type="ECO:0000256" key="1">
    <source>
        <dbReference type="ARBA" id="ARBA00004496"/>
    </source>
</evidence>
<dbReference type="GO" id="GO:0005085">
    <property type="term" value="F:guanyl-nucleotide exchange factor activity"/>
    <property type="evidence" value="ECO:0007669"/>
    <property type="project" value="UniProtKB-KW"/>
</dbReference>
<dbReference type="Proteomes" id="UP001341281">
    <property type="component" value="Chromosome 08"/>
</dbReference>
<keyword evidence="5" id="KW-0808">Transferase</keyword>
<evidence type="ECO:0008006" key="13">
    <source>
        <dbReference type="Google" id="ProtNLM"/>
    </source>
</evidence>
<comment type="similarity">
    <text evidence="2">Belongs to the GDPGP1 family.</text>
</comment>
<dbReference type="Pfam" id="PF26216">
    <property type="entry name" value="GDPGP1_C"/>
    <property type="match status" value="1"/>
</dbReference>
<comment type="subcellular location">
    <subcellularLocation>
        <location evidence="1">Cytoplasm</location>
    </subcellularLocation>
</comment>
<keyword evidence="8" id="KW-0378">Hydrolase</keyword>
<gene>
    <name evidence="11" type="ORF">U9M48_037428</name>
</gene>
<dbReference type="GO" id="GO:0006006">
    <property type="term" value="P:glucose metabolic process"/>
    <property type="evidence" value="ECO:0007669"/>
    <property type="project" value="TreeGrafter"/>
</dbReference>
<sequence>MVSASATKVEGVKTHLYYFGAEHGNDNLKNFAYSEQGDPNLLDTILLSQWDNFAWKGHLDYDVTACQLKVIEGGKKFVCQLNNKWNSFFLKEYDKFFESFGCLKPNSMKCYEGLLLCIAQGEKDRPEVAPSSPPPKDGLLVIANAHPVEYGHIFLVPSAMINQVSCYRDKRMFQLATKIAFEVNNAAFRVFFDSGTSVVSDHMPFQACYFANPLPVESTSTFMVYDGKGRSDIIVSETVDYPLKALVFTSNNLQALVTVVSEISSLHDNTTAYSLLITNNGTKIFLFPQVKNLATGCSLSAWECGGYFVYHTKFDFDSASETAISSRMSSISLHDSAFEDLKHLCCTIADDLVIHCLNHSRIFFDDNFFLSTMKQKDRAMRKPHSPLMNLLGAKRSAMSSRNNSA</sequence>
<keyword evidence="6" id="KW-0548">Nucleotidyltransferase</keyword>
<dbReference type="GO" id="GO:0080048">
    <property type="term" value="F:GDP-D-glucose phosphorylase activity"/>
    <property type="evidence" value="ECO:0007669"/>
    <property type="project" value="InterPro"/>
</dbReference>
<dbReference type="InterPro" id="IPR026506">
    <property type="entry name" value="GDPGP"/>
</dbReference>
<organism evidence="11 12">
    <name type="scientific">Paspalum notatum var. saurae</name>
    <dbReference type="NCBI Taxonomy" id="547442"/>
    <lineage>
        <taxon>Eukaryota</taxon>
        <taxon>Viridiplantae</taxon>
        <taxon>Streptophyta</taxon>
        <taxon>Embryophyta</taxon>
        <taxon>Tracheophyta</taxon>
        <taxon>Spermatophyta</taxon>
        <taxon>Magnoliopsida</taxon>
        <taxon>Liliopsida</taxon>
        <taxon>Poales</taxon>
        <taxon>Poaceae</taxon>
        <taxon>PACMAD clade</taxon>
        <taxon>Panicoideae</taxon>
        <taxon>Andropogonodae</taxon>
        <taxon>Paspaleae</taxon>
        <taxon>Paspalinae</taxon>
        <taxon>Paspalum</taxon>
    </lineage>
</organism>
<keyword evidence="4" id="KW-0344">Guanine-nucleotide releasing factor</keyword>
<feature type="domain" description="GDPGP1-like C-terminal" evidence="9">
    <location>
        <begin position="215"/>
        <end position="350"/>
    </location>
</feature>
<dbReference type="GO" id="GO:0000166">
    <property type="term" value="F:nucleotide binding"/>
    <property type="evidence" value="ECO:0007669"/>
    <property type="project" value="UniProtKB-KW"/>
</dbReference>
<evidence type="ECO:0000259" key="10">
    <source>
        <dbReference type="Pfam" id="PF26217"/>
    </source>
</evidence>
<protein>
    <recommendedName>
        <fullName evidence="13">GDP-L-galactose phosphorylase 1</fullName>
    </recommendedName>
</protein>
<feature type="domain" description="GDPGP1-like N-terminal" evidence="10">
    <location>
        <begin position="42"/>
        <end position="208"/>
    </location>
</feature>
<dbReference type="GO" id="GO:0016787">
    <property type="term" value="F:hydrolase activity"/>
    <property type="evidence" value="ECO:0007669"/>
    <property type="project" value="UniProtKB-KW"/>
</dbReference>